<dbReference type="InterPro" id="IPR003838">
    <property type="entry name" value="ABC3_permease_C"/>
</dbReference>
<evidence type="ECO:0000256" key="4">
    <source>
        <dbReference type="ARBA" id="ARBA00022989"/>
    </source>
</evidence>
<evidence type="ECO:0000256" key="3">
    <source>
        <dbReference type="ARBA" id="ARBA00022692"/>
    </source>
</evidence>
<evidence type="ECO:0000313" key="10">
    <source>
        <dbReference type="Proteomes" id="UP001500655"/>
    </source>
</evidence>
<dbReference type="EMBL" id="BAAALS010000004">
    <property type="protein sequence ID" value="GAA1743085.1"/>
    <property type="molecule type" value="Genomic_DNA"/>
</dbReference>
<name>A0ABN2JZW1_9ACTN</name>
<feature type="transmembrane region" description="Helical" evidence="7">
    <location>
        <begin position="163"/>
        <end position="189"/>
    </location>
</feature>
<evidence type="ECO:0000259" key="8">
    <source>
        <dbReference type="Pfam" id="PF02687"/>
    </source>
</evidence>
<keyword evidence="2" id="KW-1003">Cell membrane</keyword>
<feature type="transmembrane region" description="Helical" evidence="7">
    <location>
        <begin position="210"/>
        <end position="229"/>
    </location>
</feature>
<feature type="compositionally biased region" description="Low complexity" evidence="6">
    <location>
        <begin position="448"/>
        <end position="469"/>
    </location>
</feature>
<feature type="domain" description="ABC3 transporter permease C-terminal" evidence="8">
    <location>
        <begin position="95"/>
        <end position="190"/>
    </location>
</feature>
<dbReference type="RefSeq" id="WP_344077801.1">
    <property type="nucleotide sequence ID" value="NZ_BAAALS010000004.1"/>
</dbReference>
<sequence>MRPATLARLALAGSRTDTLRVVLTAASASLATLMFLVAAAVAAIPHFADSRNGSDDWARQYQLQVLVEPGLRPGVVMALALLTIPVLALAGQCARLGAPARDRRLAAIRLAGATPGQATLVAAAETGVASVVGSVLGLAVYLIGRRVLHRPDAEGRLPLPTDVLPPAWAIVAIVVGLPVLATAVAVVLLRGAAFTPYGIARRVRRRAPRMWVGLLMGVGIALVGTGQALTRWAPDLPDWVFPAQLLLGVAVAAGGLVFGTGWIAAATGRTLLRFARGPATLLAGRRLMADPWAGSRVFAVLLVGVLFGAGAAGMRALITTTLDAEAAKARWYAAQQGTESYPNQTAEFHTTAYNLVNGVVAVAITLSAAAMLVAVVEAWCPDGARTPRWSRPGCPGRSWPGPHCYRRSRPRCRPSLSRSSSAPRWSVSSAARCAPAGSPRICVLPGTRQSAPSRARGSSGRGCRSSSGRYRCRSTTWPCSARARSGPSRSPRPLACCSCGRRPTWPRCVRRNGCATTSR</sequence>
<protein>
    <recommendedName>
        <fullName evidence="8">ABC3 transporter permease C-terminal domain-containing protein</fullName>
    </recommendedName>
</protein>
<feature type="transmembrane region" description="Helical" evidence="7">
    <location>
        <begin position="75"/>
        <end position="98"/>
    </location>
</feature>
<keyword evidence="5 7" id="KW-0472">Membrane</keyword>
<proteinExistence type="predicted"/>
<comment type="caution">
    <text evidence="9">The sequence shown here is derived from an EMBL/GenBank/DDBJ whole genome shotgun (WGS) entry which is preliminary data.</text>
</comment>
<keyword evidence="4 7" id="KW-1133">Transmembrane helix</keyword>
<comment type="subcellular location">
    <subcellularLocation>
        <location evidence="1">Cell membrane</location>
        <topology evidence="1">Multi-pass membrane protein</topology>
    </subcellularLocation>
</comment>
<organism evidence="9 10">
    <name type="scientific">Luedemannella helvata</name>
    <dbReference type="NCBI Taxonomy" id="349315"/>
    <lineage>
        <taxon>Bacteria</taxon>
        <taxon>Bacillati</taxon>
        <taxon>Actinomycetota</taxon>
        <taxon>Actinomycetes</taxon>
        <taxon>Micromonosporales</taxon>
        <taxon>Micromonosporaceae</taxon>
        <taxon>Luedemannella</taxon>
    </lineage>
</organism>
<feature type="transmembrane region" description="Helical" evidence="7">
    <location>
        <begin position="21"/>
        <end position="44"/>
    </location>
</feature>
<feature type="transmembrane region" description="Helical" evidence="7">
    <location>
        <begin position="241"/>
        <end position="266"/>
    </location>
</feature>
<evidence type="ECO:0000256" key="6">
    <source>
        <dbReference type="SAM" id="MobiDB-lite"/>
    </source>
</evidence>
<keyword evidence="3 7" id="KW-0812">Transmembrane</keyword>
<evidence type="ECO:0000256" key="1">
    <source>
        <dbReference type="ARBA" id="ARBA00004651"/>
    </source>
</evidence>
<keyword evidence="10" id="KW-1185">Reference proteome</keyword>
<accession>A0ABN2JZW1</accession>
<feature type="region of interest" description="Disordered" evidence="6">
    <location>
        <begin position="445"/>
        <end position="473"/>
    </location>
</feature>
<evidence type="ECO:0000256" key="7">
    <source>
        <dbReference type="SAM" id="Phobius"/>
    </source>
</evidence>
<dbReference type="Pfam" id="PF02687">
    <property type="entry name" value="FtsX"/>
    <property type="match status" value="1"/>
</dbReference>
<gene>
    <name evidence="9" type="ORF">GCM10009681_12450</name>
</gene>
<evidence type="ECO:0000256" key="2">
    <source>
        <dbReference type="ARBA" id="ARBA00022475"/>
    </source>
</evidence>
<dbReference type="Proteomes" id="UP001500655">
    <property type="component" value="Unassembled WGS sequence"/>
</dbReference>
<feature type="transmembrane region" description="Helical" evidence="7">
    <location>
        <begin position="297"/>
        <end position="318"/>
    </location>
</feature>
<feature type="transmembrane region" description="Helical" evidence="7">
    <location>
        <begin position="358"/>
        <end position="380"/>
    </location>
</feature>
<evidence type="ECO:0000313" key="9">
    <source>
        <dbReference type="EMBL" id="GAA1743085.1"/>
    </source>
</evidence>
<feature type="transmembrane region" description="Helical" evidence="7">
    <location>
        <begin position="119"/>
        <end position="143"/>
    </location>
</feature>
<reference evidence="9 10" key="1">
    <citation type="journal article" date="2019" name="Int. J. Syst. Evol. Microbiol.">
        <title>The Global Catalogue of Microorganisms (GCM) 10K type strain sequencing project: providing services to taxonomists for standard genome sequencing and annotation.</title>
        <authorList>
            <consortium name="The Broad Institute Genomics Platform"/>
            <consortium name="The Broad Institute Genome Sequencing Center for Infectious Disease"/>
            <person name="Wu L."/>
            <person name="Ma J."/>
        </authorList>
    </citation>
    <scope>NUCLEOTIDE SEQUENCE [LARGE SCALE GENOMIC DNA]</scope>
    <source>
        <strain evidence="9 10">JCM 13249</strain>
    </source>
</reference>
<evidence type="ECO:0000256" key="5">
    <source>
        <dbReference type="ARBA" id="ARBA00023136"/>
    </source>
</evidence>